<evidence type="ECO:0000256" key="1">
    <source>
        <dbReference type="SAM" id="MobiDB-lite"/>
    </source>
</evidence>
<sequence length="76" mass="8882">MASSPSQSRYQSPPYPSASKLSDSMCYAAYAASLKCLDDSNYDKSKCQDQFYTYKECRKKEREIRLEQNRHKSFFS</sequence>
<dbReference type="SUPFAM" id="SSF47072">
    <property type="entry name" value="Cysteine alpha-hairpin motif"/>
    <property type="match status" value="1"/>
</dbReference>
<organism evidence="2">
    <name type="scientific">Picea sitchensis</name>
    <name type="common">Sitka spruce</name>
    <name type="synonym">Pinus sitchensis</name>
    <dbReference type="NCBI Taxonomy" id="3332"/>
    <lineage>
        <taxon>Eukaryota</taxon>
        <taxon>Viridiplantae</taxon>
        <taxon>Streptophyta</taxon>
        <taxon>Embryophyta</taxon>
        <taxon>Tracheophyta</taxon>
        <taxon>Spermatophyta</taxon>
        <taxon>Pinopsida</taxon>
        <taxon>Pinidae</taxon>
        <taxon>Conifers I</taxon>
        <taxon>Pinales</taxon>
        <taxon>Pinaceae</taxon>
        <taxon>Picea</taxon>
    </lineage>
</organism>
<evidence type="ECO:0000313" key="2">
    <source>
        <dbReference type="EMBL" id="ABR17929.1"/>
    </source>
</evidence>
<dbReference type="EMBL" id="EF678152">
    <property type="protein sequence ID" value="ABR17929.1"/>
    <property type="molecule type" value="mRNA"/>
</dbReference>
<dbReference type="AlphaFoldDB" id="B8LQJ9"/>
<reference evidence="2" key="1">
    <citation type="submission" date="2007-06" db="EMBL/GenBank/DDBJ databases">
        <title>Full length cDNA sequences from Sitka Spruce (Picea sitchensis).</title>
        <authorList>
            <person name="Ralph S.G."/>
            <person name="Chun H.E."/>
            <person name="Liao N."/>
            <person name="Ali J."/>
            <person name="Reid K."/>
            <person name="Kolosova N."/>
            <person name="Cooper N."/>
            <person name="Cullis C."/>
            <person name="Jancsik S."/>
            <person name="Moore R."/>
            <person name="Mayo M."/>
            <person name="Wagner S."/>
            <person name="Holt R.A."/>
            <person name="Jones S.J.M."/>
            <person name="Marra M.A."/>
            <person name="Ritland C.E."/>
            <person name="Ritland K."/>
            <person name="Bohlmann J."/>
        </authorList>
    </citation>
    <scope>NUCLEOTIDE SEQUENCE</scope>
    <source>
        <tissue evidence="2">Bark</tissue>
    </source>
</reference>
<dbReference type="PANTHER" id="PTHR48150">
    <property type="entry name" value="CYTOCHROME C OXIDASE-ASSEMBLY FACTOR COX23, MITOCHONDRIAL"/>
    <property type="match status" value="1"/>
</dbReference>
<protein>
    <recommendedName>
        <fullName evidence="3">CHCH domain-containing protein</fullName>
    </recommendedName>
</protein>
<accession>B8LQJ9</accession>
<proteinExistence type="evidence at transcript level"/>
<dbReference type="PROSITE" id="PS51808">
    <property type="entry name" value="CHCH"/>
    <property type="match status" value="1"/>
</dbReference>
<feature type="region of interest" description="Disordered" evidence="1">
    <location>
        <begin position="1"/>
        <end position="21"/>
    </location>
</feature>
<dbReference type="PANTHER" id="PTHR48150:SF1">
    <property type="entry name" value="COX19 FAMILY PROTEIN (CHCH MOTIF)"/>
    <property type="match status" value="1"/>
</dbReference>
<feature type="compositionally biased region" description="Low complexity" evidence="1">
    <location>
        <begin position="1"/>
        <end position="12"/>
    </location>
</feature>
<evidence type="ECO:0008006" key="3">
    <source>
        <dbReference type="Google" id="ProtNLM"/>
    </source>
</evidence>
<name>B8LQJ9_PICSI</name>
<dbReference type="InterPro" id="IPR009069">
    <property type="entry name" value="Cys_alpha_HP_mot_SF"/>
</dbReference>